<dbReference type="NCBIfam" id="TIGR00262">
    <property type="entry name" value="trpA"/>
    <property type="match status" value="1"/>
</dbReference>
<dbReference type="InterPro" id="IPR002028">
    <property type="entry name" value="Trp_synthase_suA"/>
</dbReference>
<sequence length="282" mass="28721">MTAVTSAAGPTAGSASAAASPVGRTIARANSDRAGALIGYLPVGFPTLAGSIDAAVALVENGVDVLELGLPYTDPVMDGPVIQRATQTALENGFRLRDAFTAVEAIRARVDAPILLMTYYNPIVQYGIDRFADDLVSAGGAGLITPDLTVDSGAEWLATSDRTGLDRVFLTAPTSTSERLKLAVDHSRGFVYVVSTMGVTGARGDVDSAARTLVDRLREVGASTSTASACVGIGISTGDQVAEVLAYADGAIVGSALVRALSEHGVAGVARVAAELAAGTRR</sequence>
<dbReference type="PANTHER" id="PTHR43406:SF1">
    <property type="entry name" value="TRYPTOPHAN SYNTHASE ALPHA CHAIN, CHLOROPLASTIC"/>
    <property type="match status" value="1"/>
</dbReference>
<evidence type="ECO:0000256" key="3">
    <source>
        <dbReference type="ARBA" id="ARBA00011270"/>
    </source>
</evidence>
<comment type="similarity">
    <text evidence="9 10">Belongs to the TrpA family.</text>
</comment>
<dbReference type="PANTHER" id="PTHR43406">
    <property type="entry name" value="TRYPTOPHAN SYNTHASE, ALPHA CHAIN"/>
    <property type="match status" value="1"/>
</dbReference>
<evidence type="ECO:0000256" key="10">
    <source>
        <dbReference type="RuleBase" id="RU003662"/>
    </source>
</evidence>
<dbReference type="GO" id="GO:0004834">
    <property type="term" value="F:tryptophan synthase activity"/>
    <property type="evidence" value="ECO:0007669"/>
    <property type="project" value="UniProtKB-UniRule"/>
</dbReference>
<dbReference type="RefSeq" id="WP_136641760.1">
    <property type="nucleotide sequence ID" value="NZ_QYRT01000011.1"/>
</dbReference>
<keyword evidence="4 9" id="KW-0028">Amino-acid biosynthesis</keyword>
<dbReference type="EC" id="4.2.1.20" evidence="9"/>
<keyword evidence="7 9" id="KW-0456">Lyase</keyword>
<comment type="catalytic activity">
    <reaction evidence="8 9">
        <text>(1S,2R)-1-C-(indol-3-yl)glycerol 3-phosphate + L-serine = D-glyceraldehyde 3-phosphate + L-tryptophan + H2O</text>
        <dbReference type="Rhea" id="RHEA:10532"/>
        <dbReference type="ChEBI" id="CHEBI:15377"/>
        <dbReference type="ChEBI" id="CHEBI:33384"/>
        <dbReference type="ChEBI" id="CHEBI:57912"/>
        <dbReference type="ChEBI" id="CHEBI:58866"/>
        <dbReference type="ChEBI" id="CHEBI:59776"/>
        <dbReference type="EC" id="4.2.1.20"/>
    </reaction>
</comment>
<comment type="caution">
    <text evidence="11">The sequence shown here is derived from an EMBL/GenBank/DDBJ whole genome shotgun (WGS) entry which is preliminary data.</text>
</comment>
<evidence type="ECO:0000256" key="1">
    <source>
        <dbReference type="ARBA" id="ARBA00003365"/>
    </source>
</evidence>
<keyword evidence="6 9" id="KW-0057">Aromatic amino acid biosynthesis</keyword>
<dbReference type="UniPathway" id="UPA00035">
    <property type="reaction ID" value="UER00044"/>
</dbReference>
<evidence type="ECO:0000256" key="5">
    <source>
        <dbReference type="ARBA" id="ARBA00022822"/>
    </source>
</evidence>
<dbReference type="GO" id="GO:0005829">
    <property type="term" value="C:cytosol"/>
    <property type="evidence" value="ECO:0007669"/>
    <property type="project" value="TreeGrafter"/>
</dbReference>
<evidence type="ECO:0000256" key="4">
    <source>
        <dbReference type="ARBA" id="ARBA00022605"/>
    </source>
</evidence>
<dbReference type="InterPro" id="IPR011060">
    <property type="entry name" value="RibuloseP-bd_barrel"/>
</dbReference>
<dbReference type="InterPro" id="IPR013785">
    <property type="entry name" value="Aldolase_TIM"/>
</dbReference>
<dbReference type="InterPro" id="IPR018204">
    <property type="entry name" value="Trp_synthase_alpha_AS"/>
</dbReference>
<proteinExistence type="inferred from homology"/>
<comment type="function">
    <text evidence="1 9">The alpha subunit is responsible for the aldol cleavage of indoleglycerol phosphate to indole and glyceraldehyde 3-phosphate.</text>
</comment>
<dbReference type="Pfam" id="PF00290">
    <property type="entry name" value="Trp_syntA"/>
    <property type="match status" value="1"/>
</dbReference>
<comment type="pathway">
    <text evidence="2 9">Amino-acid biosynthesis; L-tryptophan biosynthesis; L-tryptophan from chorismate: step 5/5.</text>
</comment>
<protein>
    <recommendedName>
        <fullName evidence="9">Tryptophan synthase alpha chain</fullName>
        <ecNumber evidence="9">4.2.1.20</ecNumber>
    </recommendedName>
</protein>
<dbReference type="PROSITE" id="PS00167">
    <property type="entry name" value="TRP_SYNTHASE_ALPHA"/>
    <property type="match status" value="1"/>
</dbReference>
<keyword evidence="12" id="KW-1185">Reference proteome</keyword>
<dbReference type="AlphaFoldDB" id="A0A4T2C5I0"/>
<keyword evidence="5 9" id="KW-0822">Tryptophan biosynthesis</keyword>
<evidence type="ECO:0000256" key="9">
    <source>
        <dbReference type="HAMAP-Rule" id="MF_00131"/>
    </source>
</evidence>
<evidence type="ECO:0000313" key="12">
    <source>
        <dbReference type="Proteomes" id="UP000306192"/>
    </source>
</evidence>
<comment type="subunit">
    <text evidence="3 9">Tetramer of two alpha and two beta chains.</text>
</comment>
<reference evidence="11 12" key="1">
    <citation type="journal article" date="2019" name="Microorganisms">
        <title>Systematic Affiliation and Genome Analysis of Subtercola vilae DB165(T) with Particular Emphasis on Cold Adaptation of an Isolate from a High-Altitude Cold Volcano Lake.</title>
        <authorList>
            <person name="Villalobos A.S."/>
            <person name="Wiese J."/>
            <person name="Imhoff J.F."/>
            <person name="Dorador C."/>
            <person name="Keller A."/>
            <person name="Hentschel U."/>
        </authorList>
    </citation>
    <scope>NUCLEOTIDE SEQUENCE [LARGE SCALE GENOMIC DNA]</scope>
    <source>
        <strain evidence="11 12">DB165</strain>
    </source>
</reference>
<accession>A0A4T2C5I0</accession>
<evidence type="ECO:0000313" key="11">
    <source>
        <dbReference type="EMBL" id="TIH37716.1"/>
    </source>
</evidence>
<name>A0A4T2C5I0_9MICO</name>
<dbReference type="OrthoDB" id="9804578at2"/>
<dbReference type="SUPFAM" id="SSF51366">
    <property type="entry name" value="Ribulose-phoshate binding barrel"/>
    <property type="match status" value="1"/>
</dbReference>
<evidence type="ECO:0000256" key="6">
    <source>
        <dbReference type="ARBA" id="ARBA00023141"/>
    </source>
</evidence>
<dbReference type="Gene3D" id="3.20.20.70">
    <property type="entry name" value="Aldolase class I"/>
    <property type="match status" value="1"/>
</dbReference>
<evidence type="ECO:0000256" key="7">
    <source>
        <dbReference type="ARBA" id="ARBA00023239"/>
    </source>
</evidence>
<evidence type="ECO:0000256" key="8">
    <source>
        <dbReference type="ARBA" id="ARBA00049047"/>
    </source>
</evidence>
<gene>
    <name evidence="9" type="primary">trpA</name>
    <name evidence="11" type="ORF">D4765_08000</name>
</gene>
<dbReference type="EMBL" id="QYRT01000011">
    <property type="protein sequence ID" value="TIH37716.1"/>
    <property type="molecule type" value="Genomic_DNA"/>
</dbReference>
<dbReference type="Proteomes" id="UP000306192">
    <property type="component" value="Unassembled WGS sequence"/>
</dbReference>
<feature type="active site" description="Proton acceptor" evidence="9">
    <location>
        <position position="67"/>
    </location>
</feature>
<dbReference type="FunFam" id="3.20.20.70:FF:000037">
    <property type="entry name" value="Tryptophan synthase alpha chain"/>
    <property type="match status" value="1"/>
</dbReference>
<dbReference type="HAMAP" id="MF_00131">
    <property type="entry name" value="Trp_synth_alpha"/>
    <property type="match status" value="1"/>
</dbReference>
<evidence type="ECO:0000256" key="2">
    <source>
        <dbReference type="ARBA" id="ARBA00004733"/>
    </source>
</evidence>
<feature type="active site" description="Proton acceptor" evidence="9">
    <location>
        <position position="78"/>
    </location>
</feature>
<organism evidence="11 12">
    <name type="scientific">Subtercola vilae</name>
    <dbReference type="NCBI Taxonomy" id="2056433"/>
    <lineage>
        <taxon>Bacteria</taxon>
        <taxon>Bacillati</taxon>
        <taxon>Actinomycetota</taxon>
        <taxon>Actinomycetes</taxon>
        <taxon>Micrococcales</taxon>
        <taxon>Microbacteriaceae</taxon>
        <taxon>Subtercola</taxon>
    </lineage>
</organism>
<dbReference type="CDD" id="cd04724">
    <property type="entry name" value="Tryptophan_synthase_alpha"/>
    <property type="match status" value="1"/>
</dbReference>